<evidence type="ECO:0000259" key="9">
    <source>
        <dbReference type="PROSITE" id="PS50821"/>
    </source>
</evidence>
<sequence length="869" mass="99212">MSSTYYTERSRKRAREDEVDSHDRRGHFSGDGERYRGGGGSHGPARGGYDTCDSGGRVEGGRGGVVGVRAGRGRPRQTLEDRRRERLDRHDLVVSREVDKYGEKMTKIGRTGKSTNFLANYFVLEKRTDWAIYHYRVDFLPAEKETRIKKKLFREHEGFFGAYIFDGSSLYLSYRLSPDPMILCSIRDDKEKVEFSVRLVAELAPTDVMYLQIYNILVRKCLEFMDLEELGRHFYDRHQAIKIEAHRLELWPGYKTSMRNHEHNILLGVEITHKVLRTDNCLHVMERLRGGQNYQHAIKEELVGSIVMTHYNRKTYRVDDIDWDNSPGSTFDMKGHGTVTFADYFAKKYGLRCTDMLQPMLVSRPKKRDFHRGQTGPVLLVPEFCQMTGLTDEMRSNFQLMKSLTGYLHVSPDRRVEAVKKFMARLKQAPGVKEELSRWGLKFNDNLVQVKGRVVDREMIMFGQNQHEAASGRADWNAAFRNHEMASSVPLENWAVIVPQRDAQAIDEFISAMQRVGEPIRFRVSRPREVIRIPDIRIPTYLTAIDKAMSNQKGKLQMIFIVLPRQVTDIYAAVKKRCAVDFSIPSQCFISKNAHNPRGLMSIATKVVVQVNAKLGGEPWFVQIPLKKLMIVGFDVYHCGKRKGASVGAMVATTHETQAKYYSTVSFHNSKEELSSNLCADMMKCMYAFQKVNKDLPDRIIMYRDGVGEGQLNFVFETEIRQIKQAMNQVYTASGKALPKFSFIVVTKKINTRIFAQLGNGRIGNPEAGTIVDDVITLPERFDFYLISQFSRQGTVSPASYNVLCDSQGLDADKIQRLTYKLCHMYFNWSGTVTVPAPCQYAHKLAYLTGVALQGNSASEGLSHLLHFL</sequence>
<dbReference type="InterPro" id="IPR036397">
    <property type="entry name" value="RNaseH_sf"/>
</dbReference>
<gene>
    <name evidence="11" type="ORF">Fcan01_11050</name>
</gene>
<dbReference type="PANTHER" id="PTHR22891">
    <property type="entry name" value="EUKARYOTIC TRANSLATION INITIATION FACTOR 2C"/>
    <property type="match status" value="1"/>
</dbReference>
<dbReference type="Pfam" id="PF02171">
    <property type="entry name" value="Piwi"/>
    <property type="match status" value="1"/>
</dbReference>
<feature type="compositionally biased region" description="Basic and acidic residues" evidence="8">
    <location>
        <begin position="21"/>
        <end position="36"/>
    </location>
</feature>
<dbReference type="SUPFAM" id="SSF101690">
    <property type="entry name" value="PAZ domain"/>
    <property type="match status" value="1"/>
</dbReference>
<dbReference type="Gene3D" id="2.170.260.10">
    <property type="entry name" value="paz domain"/>
    <property type="match status" value="1"/>
</dbReference>
<dbReference type="PROSITE" id="PS50822">
    <property type="entry name" value="PIWI"/>
    <property type="match status" value="1"/>
</dbReference>
<accession>A0A226E821</accession>
<dbReference type="SMART" id="SM00949">
    <property type="entry name" value="PAZ"/>
    <property type="match status" value="1"/>
</dbReference>
<dbReference type="GO" id="GO:0005737">
    <property type="term" value="C:cytoplasm"/>
    <property type="evidence" value="ECO:0007669"/>
    <property type="project" value="UniProtKB-SubCell"/>
</dbReference>
<dbReference type="CDD" id="cd02845">
    <property type="entry name" value="PAZ_piwi_like"/>
    <property type="match status" value="1"/>
</dbReference>
<dbReference type="Gene3D" id="3.30.420.10">
    <property type="entry name" value="Ribonuclease H-like superfamily/Ribonuclease H"/>
    <property type="match status" value="1"/>
</dbReference>
<keyword evidence="6" id="KW-0943">RNA-mediated gene silencing</keyword>
<dbReference type="SMART" id="SM00950">
    <property type="entry name" value="Piwi"/>
    <property type="match status" value="1"/>
</dbReference>
<dbReference type="Pfam" id="PF23278">
    <property type="entry name" value="Piwi_N"/>
    <property type="match status" value="1"/>
</dbReference>
<reference evidence="11 12" key="1">
    <citation type="submission" date="2015-12" db="EMBL/GenBank/DDBJ databases">
        <title>The genome of Folsomia candida.</title>
        <authorList>
            <person name="Faddeeva A."/>
            <person name="Derks M.F."/>
            <person name="Anvar Y."/>
            <person name="Smit S."/>
            <person name="Van Straalen N."/>
            <person name="Roelofs D."/>
        </authorList>
    </citation>
    <scope>NUCLEOTIDE SEQUENCE [LARGE SCALE GENOMIC DNA]</scope>
    <source>
        <strain evidence="11 12">VU population</strain>
        <tissue evidence="11">Whole body</tissue>
    </source>
</reference>
<protein>
    <submittedName>
        <fullName evidence="11">Protein aubergine</fullName>
    </submittedName>
</protein>
<feature type="region of interest" description="Disordered" evidence="8">
    <location>
        <begin position="1"/>
        <end position="83"/>
    </location>
</feature>
<evidence type="ECO:0000256" key="8">
    <source>
        <dbReference type="SAM" id="MobiDB-lite"/>
    </source>
</evidence>
<dbReference type="FunFam" id="3.30.420.10:FF:000014">
    <property type="entry name" value="Piwi-like RNA-mediated gene silencing 1"/>
    <property type="match status" value="1"/>
</dbReference>
<dbReference type="FunFam" id="2.170.260.10:FF:000003">
    <property type="entry name" value="Piwi-like RNA-mediated gene silencing 2"/>
    <property type="match status" value="1"/>
</dbReference>
<feature type="domain" description="PAZ" evidence="9">
    <location>
        <begin position="280"/>
        <end position="389"/>
    </location>
</feature>
<evidence type="ECO:0000256" key="3">
    <source>
        <dbReference type="ARBA" id="ARBA00022490"/>
    </source>
</evidence>
<evidence type="ECO:0000256" key="4">
    <source>
        <dbReference type="ARBA" id="ARBA00022782"/>
    </source>
</evidence>
<dbReference type="OMA" id="WSGTCRV"/>
<dbReference type="GO" id="GO:0003723">
    <property type="term" value="F:RNA binding"/>
    <property type="evidence" value="ECO:0007669"/>
    <property type="project" value="UniProtKB-KW"/>
</dbReference>
<comment type="caution">
    <text evidence="11">The sequence shown here is derived from an EMBL/GenBank/DDBJ whole genome shotgun (WGS) entry which is preliminary data.</text>
</comment>
<comment type="similarity">
    <text evidence="7">Belongs to the argonaute family. Piwi subfamily.</text>
</comment>
<organism evidence="11 12">
    <name type="scientific">Folsomia candida</name>
    <name type="common">Springtail</name>
    <dbReference type="NCBI Taxonomy" id="158441"/>
    <lineage>
        <taxon>Eukaryota</taxon>
        <taxon>Metazoa</taxon>
        <taxon>Ecdysozoa</taxon>
        <taxon>Arthropoda</taxon>
        <taxon>Hexapoda</taxon>
        <taxon>Collembola</taxon>
        <taxon>Entomobryomorpha</taxon>
        <taxon>Isotomoidea</taxon>
        <taxon>Isotomidae</taxon>
        <taxon>Proisotominae</taxon>
        <taxon>Folsomia</taxon>
    </lineage>
</organism>
<dbReference type="Proteomes" id="UP000198287">
    <property type="component" value="Unassembled WGS sequence"/>
</dbReference>
<dbReference type="AlphaFoldDB" id="A0A226E821"/>
<dbReference type="PROSITE" id="PS50821">
    <property type="entry name" value="PAZ"/>
    <property type="match status" value="1"/>
</dbReference>
<keyword evidence="5" id="KW-0694">RNA-binding</keyword>
<evidence type="ECO:0000256" key="7">
    <source>
        <dbReference type="ARBA" id="ARBA00038291"/>
    </source>
</evidence>
<feature type="domain" description="Piwi" evidence="10">
    <location>
        <begin position="558"/>
        <end position="854"/>
    </location>
</feature>
<evidence type="ECO:0000313" key="11">
    <source>
        <dbReference type="EMBL" id="OXA53755.1"/>
    </source>
</evidence>
<name>A0A226E821_FOLCA</name>
<dbReference type="InterPro" id="IPR003100">
    <property type="entry name" value="PAZ_dom"/>
</dbReference>
<dbReference type="Pfam" id="PF02170">
    <property type="entry name" value="PAZ"/>
    <property type="match status" value="1"/>
</dbReference>
<feature type="compositionally biased region" description="Gly residues" evidence="8">
    <location>
        <begin position="37"/>
        <end position="46"/>
    </location>
</feature>
<proteinExistence type="inferred from homology"/>
<dbReference type="InterPro" id="IPR012337">
    <property type="entry name" value="RNaseH-like_sf"/>
</dbReference>
<comment type="subcellular location">
    <subcellularLocation>
        <location evidence="1">Cytoplasm</location>
    </subcellularLocation>
</comment>
<feature type="compositionally biased region" description="Gly residues" evidence="8">
    <location>
        <begin position="57"/>
        <end position="66"/>
    </location>
</feature>
<dbReference type="InterPro" id="IPR036085">
    <property type="entry name" value="PAZ_dom_sf"/>
</dbReference>
<keyword evidence="2" id="KW-0217">Developmental protein</keyword>
<dbReference type="GO" id="GO:0140965">
    <property type="term" value="P:secondary piRNA processing"/>
    <property type="evidence" value="ECO:0007669"/>
    <property type="project" value="UniProtKB-ARBA"/>
</dbReference>
<keyword evidence="12" id="KW-1185">Reference proteome</keyword>
<keyword evidence="3" id="KW-0963">Cytoplasm</keyword>
<dbReference type="SUPFAM" id="SSF53098">
    <property type="entry name" value="Ribonuclease H-like"/>
    <property type="match status" value="1"/>
</dbReference>
<evidence type="ECO:0000259" key="10">
    <source>
        <dbReference type="PROSITE" id="PS50822"/>
    </source>
</evidence>
<dbReference type="Gene3D" id="3.40.50.2300">
    <property type="match status" value="1"/>
</dbReference>
<dbReference type="EMBL" id="LNIX01000005">
    <property type="protein sequence ID" value="OXA53755.1"/>
    <property type="molecule type" value="Genomic_DNA"/>
</dbReference>
<dbReference type="GO" id="GO:0030154">
    <property type="term" value="P:cell differentiation"/>
    <property type="evidence" value="ECO:0007669"/>
    <property type="project" value="UniProtKB-KW"/>
</dbReference>
<evidence type="ECO:0000256" key="1">
    <source>
        <dbReference type="ARBA" id="ARBA00004496"/>
    </source>
</evidence>
<dbReference type="OrthoDB" id="445936at2759"/>
<dbReference type="CDD" id="cd04658">
    <property type="entry name" value="Piwi_piwi-like_Euk"/>
    <property type="match status" value="1"/>
</dbReference>
<evidence type="ECO:0000256" key="5">
    <source>
        <dbReference type="ARBA" id="ARBA00022884"/>
    </source>
</evidence>
<evidence type="ECO:0000256" key="2">
    <source>
        <dbReference type="ARBA" id="ARBA00022473"/>
    </source>
</evidence>
<evidence type="ECO:0000256" key="6">
    <source>
        <dbReference type="ARBA" id="ARBA00023158"/>
    </source>
</evidence>
<evidence type="ECO:0000313" key="12">
    <source>
        <dbReference type="Proteomes" id="UP000198287"/>
    </source>
</evidence>
<dbReference type="InterPro" id="IPR003165">
    <property type="entry name" value="Piwi"/>
</dbReference>
<keyword evidence="4" id="KW-0221">Differentiation</keyword>